<accession>A0A919VWX8</accession>
<comment type="caution">
    <text evidence="2">The sequence shown here is derived from an EMBL/GenBank/DDBJ whole genome shotgun (WGS) entry which is preliminary data.</text>
</comment>
<dbReference type="Proteomes" id="UP000680865">
    <property type="component" value="Unassembled WGS sequence"/>
</dbReference>
<feature type="domain" description="UVR" evidence="1">
    <location>
        <begin position="524"/>
        <end position="559"/>
    </location>
</feature>
<dbReference type="EMBL" id="BOQP01000057">
    <property type="protein sequence ID" value="GIM83521.1"/>
    <property type="molecule type" value="Genomic_DNA"/>
</dbReference>
<dbReference type="PANTHER" id="PTHR31252:SF11">
    <property type="entry name" value="DUF4419 DOMAIN-CONTAINING PROTEIN"/>
    <property type="match status" value="1"/>
</dbReference>
<dbReference type="PANTHER" id="PTHR31252">
    <property type="entry name" value="DUF4419 DOMAIN-CONTAINING PROTEIN"/>
    <property type="match status" value="1"/>
</dbReference>
<proteinExistence type="predicted"/>
<gene>
    <name evidence="2" type="ORF">Aco04nite_86900</name>
</gene>
<organism evidence="2 3">
    <name type="scientific">Winogradskya consettensis</name>
    <dbReference type="NCBI Taxonomy" id="113560"/>
    <lineage>
        <taxon>Bacteria</taxon>
        <taxon>Bacillati</taxon>
        <taxon>Actinomycetota</taxon>
        <taxon>Actinomycetes</taxon>
        <taxon>Micromonosporales</taxon>
        <taxon>Micromonosporaceae</taxon>
        <taxon>Winogradskya</taxon>
    </lineage>
</organism>
<dbReference type="Gene3D" id="4.10.860.10">
    <property type="entry name" value="UVR domain"/>
    <property type="match status" value="1"/>
</dbReference>
<keyword evidence="3" id="KW-1185">Reference proteome</keyword>
<protein>
    <recommendedName>
        <fullName evidence="1">UVR domain-containing protein</fullName>
    </recommendedName>
</protein>
<dbReference type="Pfam" id="PF14388">
    <property type="entry name" value="DUF4419"/>
    <property type="match status" value="1"/>
</dbReference>
<sequence>MVSFGVDDVVRAAEVLPVRPLGGLFPDALTMGGDPGVAVVDPDGVHPLLSAVGQAFAGHRPLLLSPDAVWLTIAQGVSQHVRLHAEDLRARLVGHPGRKRLEVRHVGPMPTDAESWRWLVEGLSSQLDVDDFFACDFSTSTDVERMAGQIVLLDAYSPYFSVWLVCVCGIPEITLTGTVDDWRRIRERVDGLGRFGLERWGDSLGPIADQFVRAAGGNVDVAFWRRIYNPADAYGAKVITGWIARLYPYLEGGGSVDRPNPLLELPLDEPRDLTSGGRMGYDGPGIRSSSVPATLSRVIVNVNDGEIHTVALHAGLVGVAQDPGGALRPIAGWHLTPAEPLIDDVIDRVIRDHVTTAPTDRRMFYASADLAALYRRIGSGTLFDGAWRLRPIAEHGRMYRGETRPALLTIIDLPDGRSIGAAIDGTTRTLHWLIYRVEPSAKTETEIRTGHETLLDDPADVAVHGTSLPLLLAAALDNNGDISHLQTGRLADLDDTPTPVTANLRRKSPAAPLRDVEPEGSELDREIFRIRRAKEKAIDEEDFQRAADLRDREKELLRDIAATTPQP</sequence>
<evidence type="ECO:0000313" key="2">
    <source>
        <dbReference type="EMBL" id="GIM83521.1"/>
    </source>
</evidence>
<dbReference type="InterPro" id="IPR001943">
    <property type="entry name" value="UVR_dom"/>
</dbReference>
<evidence type="ECO:0000313" key="3">
    <source>
        <dbReference type="Proteomes" id="UP000680865"/>
    </source>
</evidence>
<evidence type="ECO:0000259" key="1">
    <source>
        <dbReference type="PROSITE" id="PS50151"/>
    </source>
</evidence>
<reference evidence="2" key="1">
    <citation type="submission" date="2021-03" db="EMBL/GenBank/DDBJ databases">
        <title>Whole genome shotgun sequence of Actinoplanes consettensis NBRC 14913.</title>
        <authorList>
            <person name="Komaki H."/>
            <person name="Tamura T."/>
        </authorList>
    </citation>
    <scope>NUCLEOTIDE SEQUENCE</scope>
    <source>
        <strain evidence="2">NBRC 14913</strain>
    </source>
</reference>
<dbReference type="Pfam" id="PF02151">
    <property type="entry name" value="UVR"/>
    <property type="match status" value="1"/>
</dbReference>
<dbReference type="AlphaFoldDB" id="A0A919VWX8"/>
<dbReference type="InterPro" id="IPR025533">
    <property type="entry name" value="DUF4419"/>
</dbReference>
<name>A0A919VWX8_9ACTN</name>
<dbReference type="PROSITE" id="PS50151">
    <property type="entry name" value="UVR"/>
    <property type="match status" value="1"/>
</dbReference>